<dbReference type="NCBIfam" id="NF010707">
    <property type="entry name" value="PRK14109.1"/>
    <property type="match status" value="1"/>
</dbReference>
<dbReference type="GO" id="GO:0000820">
    <property type="term" value="P:regulation of glutamine family amino acid metabolic process"/>
    <property type="evidence" value="ECO:0007669"/>
    <property type="project" value="TreeGrafter"/>
</dbReference>
<dbReference type="InterPro" id="IPR043519">
    <property type="entry name" value="NT_sf"/>
</dbReference>
<evidence type="ECO:0000313" key="10">
    <source>
        <dbReference type="Proteomes" id="UP000199086"/>
    </source>
</evidence>
<dbReference type="PANTHER" id="PTHR30621">
    <property type="entry name" value="GLUTAMINE SYNTHETASE ADENYLYLTRANSFERASE"/>
    <property type="match status" value="1"/>
</dbReference>
<dbReference type="InterPro" id="IPR013546">
    <property type="entry name" value="PII_UdlTrfase/GS_AdlTrfase"/>
</dbReference>
<dbReference type="GO" id="GO:0005524">
    <property type="term" value="F:ATP binding"/>
    <property type="evidence" value="ECO:0007669"/>
    <property type="project" value="UniProtKB-KW"/>
</dbReference>
<keyword evidence="10" id="KW-1185">Reference proteome</keyword>
<dbReference type="SUPFAM" id="SSF81593">
    <property type="entry name" value="Nucleotidyltransferase substrate binding subunit/domain"/>
    <property type="match status" value="2"/>
</dbReference>
<dbReference type="GO" id="GO:0005829">
    <property type="term" value="C:cytosol"/>
    <property type="evidence" value="ECO:0007669"/>
    <property type="project" value="TreeGrafter"/>
</dbReference>
<keyword evidence="1 9" id="KW-0808">Transferase</keyword>
<dbReference type="InterPro" id="IPR023057">
    <property type="entry name" value="GlnE"/>
</dbReference>
<dbReference type="CDD" id="cd05401">
    <property type="entry name" value="NT_GlnE_GlnD_like"/>
    <property type="match status" value="2"/>
</dbReference>
<gene>
    <name evidence="9" type="ORF">GA0111570_101355</name>
</gene>
<name>A0A1G6GDM6_9ACTN</name>
<dbReference type="Proteomes" id="UP000199086">
    <property type="component" value="Unassembled WGS sequence"/>
</dbReference>
<evidence type="ECO:0000256" key="6">
    <source>
        <dbReference type="ARBA" id="ARBA00023268"/>
    </source>
</evidence>
<evidence type="ECO:0000256" key="3">
    <source>
        <dbReference type="ARBA" id="ARBA00022741"/>
    </source>
</evidence>
<dbReference type="GO" id="GO:0016874">
    <property type="term" value="F:ligase activity"/>
    <property type="evidence" value="ECO:0007669"/>
    <property type="project" value="UniProtKB-KW"/>
</dbReference>
<keyword evidence="9" id="KW-0436">Ligase</keyword>
<dbReference type="Pfam" id="PF08335">
    <property type="entry name" value="GlnD_UR_UTase"/>
    <property type="match status" value="2"/>
</dbReference>
<sequence>MLGMDRLETNLGRLARLGFTDTQRALAMLSTWPGGATDCADLLSGVADPDLALTGLYRLADEDPGLHARMAEDPALATRLVHVLGASAGLQQHLVRHPTHVDQLAGSLARTPAATLRRQLLVAVGADPDATEPVAAHLSGDELRLAYHAAVLRIAARDLSAEDPATIQPDISAELSDLADAVLEAALAIARGEVGADQAARLRFAVVALGKTGGQELNYISDVDVLYVVEPHVDDQGAPCIGGNDLTVLGSRIASALARICSAHTGVGTIWPVDAALRPEGKAGPLVRTLASHGTYYEKWAKSWEFQAMLKARASAGDLALGRAFVDMVSPMVWQIGGREGFVHDVQAMRRRVVRLIPAKERDREIKLGEGGLRDTEFTVQLLELVHGRVDERVCKSGTLPGLEALVEYGYVGREDGAEMAAAYRFQRAMEHRVQLYRMRRTHLVPDDPVDLRRLGRSLGFRRNPAEELVKAWRDSTRRVVALHQRIFYSPLLEAVSHITSEALRLTTQAAQDRLHGLGYADPRAALQHIEALTQGMGRPAEIQRQILPAMLGWFADGPNPDAGLLAFRKVSEALGRTSWYLRALRDGGTMAERLALVLSTSRYATDMLLRAPQAVQLLTDEGDSIPRPAEKLRADFTAIALRHDDALGAADAIRAQRRRELLRTSMADILGRIDIEAVGEALSNIAAATLDATLQVVSREAEQRGEPLPAIAIMAMGRWGGGEMSYASDADCMFVMEDSDDPEAQRRAIAAITRLRELLRRPGADPALEIDADLRPEGKGGPMVRTLESFRAYYQRWSSTWEAQALVRCAVGAGDRELGNSLVEVIDPLRWPEGGLTDKQVVEIRRLKARMESERLPRGVERSRHTKLGPGGLSDVEWVVQLIQLQHAYEHPQLRTTETLPALRAERELGLVSESDAEILEQAWLLASRIRNVIMLVRARASDTLPTDGADGAAVAAAMGFEGSGPLKAHYREVTHRARGVVERLFWGE</sequence>
<keyword evidence="5" id="KW-0460">Magnesium</keyword>
<dbReference type="InterPro" id="IPR005190">
    <property type="entry name" value="GlnE_rpt_dom"/>
</dbReference>
<accession>A0A1G6GDM6</accession>
<dbReference type="PANTHER" id="PTHR30621:SF0">
    <property type="entry name" value="BIFUNCTIONAL GLUTAMINE SYNTHETASE ADENYLYLTRANSFERASE_ADENYLYL-REMOVING ENZYME"/>
    <property type="match status" value="1"/>
</dbReference>
<feature type="domain" description="PII-uridylyltransferase/Glutamine-synthetase adenylyltransferase" evidence="8">
    <location>
        <begin position="851"/>
        <end position="986"/>
    </location>
</feature>
<dbReference type="GO" id="GO:0008882">
    <property type="term" value="F:[glutamate-ammonia-ligase] adenylyltransferase activity"/>
    <property type="evidence" value="ECO:0007669"/>
    <property type="project" value="InterPro"/>
</dbReference>
<dbReference type="EMBL" id="FMYF01000001">
    <property type="protein sequence ID" value="SDB80080.1"/>
    <property type="molecule type" value="Genomic_DNA"/>
</dbReference>
<feature type="domain" description="PII-uridylyltransferase/Glutamine-synthetase adenylyltransferase" evidence="8">
    <location>
        <begin position="348"/>
        <end position="488"/>
    </location>
</feature>
<evidence type="ECO:0000256" key="1">
    <source>
        <dbReference type="ARBA" id="ARBA00022679"/>
    </source>
</evidence>
<dbReference type="Gene3D" id="1.20.120.330">
    <property type="entry name" value="Nucleotidyltransferases domain 2"/>
    <property type="match status" value="2"/>
</dbReference>
<dbReference type="STRING" id="1577474.GA0111570_101355"/>
<evidence type="ECO:0000256" key="5">
    <source>
        <dbReference type="ARBA" id="ARBA00022842"/>
    </source>
</evidence>
<evidence type="ECO:0000259" key="8">
    <source>
        <dbReference type="Pfam" id="PF08335"/>
    </source>
</evidence>
<keyword evidence="6" id="KW-0511">Multifunctional enzyme</keyword>
<evidence type="ECO:0000313" key="9">
    <source>
        <dbReference type="EMBL" id="SDB80080.1"/>
    </source>
</evidence>
<reference evidence="9 10" key="1">
    <citation type="submission" date="2016-06" db="EMBL/GenBank/DDBJ databases">
        <authorList>
            <person name="Olsen C.W."/>
            <person name="Carey S."/>
            <person name="Hinshaw L."/>
            <person name="Karasin A.I."/>
        </authorList>
    </citation>
    <scope>NUCLEOTIDE SEQUENCE [LARGE SCALE GENOMIC DNA]</scope>
    <source>
        <strain evidence="9 10">LZ-22</strain>
    </source>
</reference>
<protein>
    <submittedName>
        <fullName evidence="9">Glutamate-ammonia-ligase adenylyltransferase</fullName>
    </submittedName>
</protein>
<keyword evidence="3" id="KW-0547">Nucleotide-binding</keyword>
<evidence type="ECO:0000256" key="4">
    <source>
        <dbReference type="ARBA" id="ARBA00022840"/>
    </source>
</evidence>
<dbReference type="Gene3D" id="3.30.460.10">
    <property type="entry name" value="Beta Polymerase, domain 2"/>
    <property type="match status" value="2"/>
</dbReference>
<dbReference type="AlphaFoldDB" id="A0A1G6GDM6"/>
<evidence type="ECO:0000256" key="2">
    <source>
        <dbReference type="ARBA" id="ARBA00022695"/>
    </source>
</evidence>
<keyword evidence="2 9" id="KW-0548">Nucleotidyltransferase</keyword>
<feature type="domain" description="Glutamate-ammonia ligase adenylyltransferase repeated" evidence="7">
    <location>
        <begin position="78"/>
        <end position="325"/>
    </location>
</feature>
<evidence type="ECO:0000259" key="7">
    <source>
        <dbReference type="Pfam" id="PF03710"/>
    </source>
</evidence>
<dbReference type="SUPFAM" id="SSF81301">
    <property type="entry name" value="Nucleotidyltransferase"/>
    <property type="match status" value="2"/>
</dbReference>
<organism evidence="9 10">
    <name type="scientific">Raineyella antarctica</name>
    <dbReference type="NCBI Taxonomy" id="1577474"/>
    <lineage>
        <taxon>Bacteria</taxon>
        <taxon>Bacillati</taxon>
        <taxon>Actinomycetota</taxon>
        <taxon>Actinomycetes</taxon>
        <taxon>Propionibacteriales</taxon>
        <taxon>Propionibacteriaceae</taxon>
        <taxon>Raineyella</taxon>
    </lineage>
</organism>
<dbReference type="Pfam" id="PF03710">
    <property type="entry name" value="GlnE"/>
    <property type="match status" value="2"/>
</dbReference>
<feature type="domain" description="Glutamate-ammonia ligase adenylyltransferase repeated" evidence="7">
    <location>
        <begin position="593"/>
        <end position="822"/>
    </location>
</feature>
<proteinExistence type="predicted"/>
<keyword evidence="4" id="KW-0067">ATP-binding</keyword>